<dbReference type="Pfam" id="PF00392">
    <property type="entry name" value="GntR"/>
    <property type="match status" value="1"/>
</dbReference>
<dbReference type="Gene3D" id="3.40.1410.10">
    <property type="entry name" value="Chorismate lyase-like"/>
    <property type="match status" value="1"/>
</dbReference>
<evidence type="ECO:0000256" key="3">
    <source>
        <dbReference type="ARBA" id="ARBA00023163"/>
    </source>
</evidence>
<keyword evidence="1" id="KW-0805">Transcription regulation</keyword>
<sequence>MAEPAYVTIAGNYARRIRSGALPPGTQLPSYAELAAQNHVSEIVVRKALELLQSQGLVRSQRRRGIFVADRPNLVRVAPERQMEDPEVTYSHESDKAVTVEREVERVAATEELAEAFGIAPGEELTHVITRAAEDSRPVSVSDSYQPTNISDTSGAVILEETVADRLPTPIHADWLGTPPGDLVKTVHQRFLAADGGLVMLSDVSYPRDRYDAMLFRMTLSTGGTAAIGD</sequence>
<dbReference type="SUPFAM" id="SSF46785">
    <property type="entry name" value="Winged helix' DNA-binding domain"/>
    <property type="match status" value="1"/>
</dbReference>
<dbReference type="PROSITE" id="PS50949">
    <property type="entry name" value="HTH_GNTR"/>
    <property type="match status" value="1"/>
</dbReference>
<dbReference type="GO" id="GO:0003700">
    <property type="term" value="F:DNA-binding transcription factor activity"/>
    <property type="evidence" value="ECO:0007669"/>
    <property type="project" value="InterPro"/>
</dbReference>
<dbReference type="InterPro" id="IPR036390">
    <property type="entry name" value="WH_DNA-bd_sf"/>
</dbReference>
<dbReference type="SMART" id="SM00345">
    <property type="entry name" value="HTH_GNTR"/>
    <property type="match status" value="1"/>
</dbReference>
<dbReference type="InterPro" id="IPR036388">
    <property type="entry name" value="WH-like_DNA-bd_sf"/>
</dbReference>
<dbReference type="InterPro" id="IPR011663">
    <property type="entry name" value="UTRA"/>
</dbReference>
<dbReference type="SMART" id="SM00866">
    <property type="entry name" value="UTRA"/>
    <property type="match status" value="1"/>
</dbReference>
<keyword evidence="2" id="KW-0238">DNA-binding</keyword>
<dbReference type="Proteomes" id="UP000503540">
    <property type="component" value="Chromosome"/>
</dbReference>
<dbReference type="Gene3D" id="1.10.10.10">
    <property type="entry name" value="Winged helix-like DNA-binding domain superfamily/Winged helix DNA-binding domain"/>
    <property type="match status" value="1"/>
</dbReference>
<reference evidence="5 6" key="1">
    <citation type="journal article" date="2019" name="ACS Chem. Biol.">
        <title>Identification and Mobilization of a Cryptic Antibiotic Biosynthesis Gene Locus from a Human-Pathogenic Nocardia Isolate.</title>
        <authorList>
            <person name="Herisse M."/>
            <person name="Ishida K."/>
            <person name="Porter J.L."/>
            <person name="Howden B."/>
            <person name="Hertweck C."/>
            <person name="Stinear T.P."/>
            <person name="Pidot S.J."/>
        </authorList>
    </citation>
    <scope>NUCLEOTIDE SEQUENCE [LARGE SCALE GENOMIC DNA]</scope>
    <source>
        <strain evidence="5 6">AUSMDU00012717</strain>
    </source>
</reference>
<keyword evidence="6" id="KW-1185">Reference proteome</keyword>
<dbReference type="EMBL" id="CP046172">
    <property type="protein sequence ID" value="QIS10640.1"/>
    <property type="molecule type" value="Genomic_DNA"/>
</dbReference>
<dbReference type="InterPro" id="IPR028978">
    <property type="entry name" value="Chorismate_lyase_/UTRA_dom_sf"/>
</dbReference>
<evidence type="ECO:0000256" key="2">
    <source>
        <dbReference type="ARBA" id="ARBA00023125"/>
    </source>
</evidence>
<protein>
    <submittedName>
        <fullName evidence="5">GntR family transcriptional regulator</fullName>
    </submittedName>
</protein>
<organism evidence="5 6">
    <name type="scientific">Nocardia arthritidis</name>
    <dbReference type="NCBI Taxonomy" id="228602"/>
    <lineage>
        <taxon>Bacteria</taxon>
        <taxon>Bacillati</taxon>
        <taxon>Actinomycetota</taxon>
        <taxon>Actinomycetes</taxon>
        <taxon>Mycobacteriales</taxon>
        <taxon>Nocardiaceae</taxon>
        <taxon>Nocardia</taxon>
    </lineage>
</organism>
<dbReference type="PRINTS" id="PR00035">
    <property type="entry name" value="HTHGNTR"/>
</dbReference>
<dbReference type="Pfam" id="PF07702">
    <property type="entry name" value="UTRA"/>
    <property type="match status" value="1"/>
</dbReference>
<accession>A0A6G9YBX7</accession>
<evidence type="ECO:0000313" key="5">
    <source>
        <dbReference type="EMBL" id="QIS10640.1"/>
    </source>
</evidence>
<dbReference type="AlphaFoldDB" id="A0A6G9YBX7"/>
<dbReference type="SUPFAM" id="SSF64288">
    <property type="entry name" value="Chorismate lyase-like"/>
    <property type="match status" value="1"/>
</dbReference>
<gene>
    <name evidence="5" type="ORF">F5544_13760</name>
</gene>
<dbReference type="KEGG" id="nah:F5544_13760"/>
<dbReference type="InterPro" id="IPR050679">
    <property type="entry name" value="Bact_HTH_transcr_reg"/>
</dbReference>
<dbReference type="GO" id="GO:0003677">
    <property type="term" value="F:DNA binding"/>
    <property type="evidence" value="ECO:0007669"/>
    <property type="project" value="UniProtKB-KW"/>
</dbReference>
<evidence type="ECO:0000313" key="6">
    <source>
        <dbReference type="Proteomes" id="UP000503540"/>
    </source>
</evidence>
<keyword evidence="3" id="KW-0804">Transcription</keyword>
<dbReference type="GO" id="GO:0045892">
    <property type="term" value="P:negative regulation of DNA-templated transcription"/>
    <property type="evidence" value="ECO:0007669"/>
    <property type="project" value="TreeGrafter"/>
</dbReference>
<dbReference type="CDD" id="cd07377">
    <property type="entry name" value="WHTH_GntR"/>
    <property type="match status" value="1"/>
</dbReference>
<dbReference type="RefSeq" id="WP_167473585.1">
    <property type="nucleotide sequence ID" value="NZ_CP046172.1"/>
</dbReference>
<name>A0A6G9YBX7_9NOCA</name>
<dbReference type="PANTHER" id="PTHR44846">
    <property type="entry name" value="MANNOSYL-D-GLYCERATE TRANSPORT/METABOLISM SYSTEM REPRESSOR MNGR-RELATED"/>
    <property type="match status" value="1"/>
</dbReference>
<evidence type="ECO:0000256" key="1">
    <source>
        <dbReference type="ARBA" id="ARBA00023015"/>
    </source>
</evidence>
<dbReference type="InterPro" id="IPR000524">
    <property type="entry name" value="Tscrpt_reg_HTH_GntR"/>
</dbReference>
<evidence type="ECO:0000259" key="4">
    <source>
        <dbReference type="PROSITE" id="PS50949"/>
    </source>
</evidence>
<dbReference type="PANTHER" id="PTHR44846:SF17">
    <property type="entry name" value="GNTR-FAMILY TRANSCRIPTIONAL REGULATOR"/>
    <property type="match status" value="1"/>
</dbReference>
<proteinExistence type="predicted"/>
<feature type="domain" description="HTH gntR-type" evidence="4">
    <location>
        <begin position="3"/>
        <end position="71"/>
    </location>
</feature>